<dbReference type="RefSeq" id="WP_002433926.1">
    <property type="nucleotide sequence ID" value="NZ_BAFF01000001.1"/>
</dbReference>
<evidence type="ECO:0000259" key="2">
    <source>
        <dbReference type="PROSITE" id="PS51688"/>
    </source>
</evidence>
<dbReference type="EMBL" id="BAFF01000001">
    <property type="protein sequence ID" value="GAB50201.1"/>
    <property type="molecule type" value="Genomic_DNA"/>
</dbReference>
<protein>
    <recommendedName>
        <fullName evidence="2">Peptidase S74 domain-containing protein</fullName>
    </recommendedName>
</protein>
<evidence type="ECO:0000256" key="1">
    <source>
        <dbReference type="SAM" id="Coils"/>
    </source>
</evidence>
<organism evidence="3 4">
    <name type="scientific">Atlantibacter hermannii NBRC 105704</name>
    <dbReference type="NCBI Taxonomy" id="1115512"/>
    <lineage>
        <taxon>Bacteria</taxon>
        <taxon>Pseudomonadati</taxon>
        <taxon>Pseudomonadota</taxon>
        <taxon>Gammaproteobacteria</taxon>
        <taxon>Enterobacterales</taxon>
        <taxon>Enterobacteriaceae</taxon>
        <taxon>Atlantibacter</taxon>
    </lineage>
</organism>
<evidence type="ECO:0000313" key="3">
    <source>
        <dbReference type="EMBL" id="GAB50201.1"/>
    </source>
</evidence>
<sequence>MSAGTLKLTNNSTAVAGTSTVFTTDLKPGDFMTATIGGVLYTLPVDTVTSNTAATLVSPFTGPTTTGAAWAAVPRKIMNQVTAELVNQSTAAIRALLAEKGNWTKFYTAPGDITMQFADNVAPVSGPGWQKMAGMAASALNDLGIGLKNLAVLGAFDWQQADFQSGAIYMVSSTNVTNMPDGMSFTSGTGLYIRVLGTAASGSRQSIEVIPDTTSNAKYRIFEVLSVGAKGSRTFTVRQMFTNVDVIPVANGGTGGTTAAAARAELGVAYGITAGTVAQGNDNRLNTVDGKSGGVISGTVKIEHKPAGVYPFGASELHLDNVYSVDGLSKGRTRVYNEIEQSSGAQRCVIAVNLNGANEKYWTFDYGSGSVTAPGAFIPNSDGRIKTNKKRIEDPLSKMRQMFGYTWTRLDGGQWGIGFIAQEIQEIFPQAVHEGGNRVLDDGTVVKGILSPDTYGVAAALHHESILTLMDKIESQQTEIEALKSSMEELKKRVEGLITK</sequence>
<gene>
    <name evidence="3" type="ORF">EH105704_01_02060</name>
</gene>
<comment type="caution">
    <text evidence="3">The sequence shown here is derived from an EMBL/GenBank/DDBJ whole genome shotgun (WGS) entry which is preliminary data.</text>
</comment>
<feature type="coiled-coil region" evidence="1">
    <location>
        <begin position="466"/>
        <end position="500"/>
    </location>
</feature>
<accession>H5UWC0</accession>
<dbReference type="GeneID" id="92828838"/>
<proteinExistence type="predicted"/>
<dbReference type="AlphaFoldDB" id="H5UWC0"/>
<feature type="domain" description="Peptidase S74" evidence="2">
    <location>
        <begin position="381"/>
        <end position="487"/>
    </location>
</feature>
<dbReference type="PROSITE" id="PS51688">
    <property type="entry name" value="ICA"/>
    <property type="match status" value="1"/>
</dbReference>
<reference evidence="3 4" key="1">
    <citation type="submission" date="2012-02" db="EMBL/GenBank/DDBJ databases">
        <title>Whole genome shotgun sequence of Escherichia hermannii NBRC 105704.</title>
        <authorList>
            <person name="Yoshida I."/>
            <person name="Hosoyama A."/>
            <person name="Tsuchikane K."/>
            <person name="Katsumata H."/>
            <person name="Yamazaki S."/>
            <person name="Fujita N."/>
        </authorList>
    </citation>
    <scope>NUCLEOTIDE SEQUENCE [LARGE SCALE GENOMIC DNA]</scope>
    <source>
        <strain evidence="3 4">NBRC 105704</strain>
    </source>
</reference>
<keyword evidence="1" id="KW-0175">Coiled coil</keyword>
<dbReference type="Proteomes" id="UP000010297">
    <property type="component" value="Unassembled WGS sequence"/>
</dbReference>
<evidence type="ECO:0000313" key="4">
    <source>
        <dbReference type="Proteomes" id="UP000010297"/>
    </source>
</evidence>
<keyword evidence="4" id="KW-1185">Reference proteome</keyword>
<dbReference type="eggNOG" id="ENOG5030H6M">
    <property type="taxonomic scope" value="Bacteria"/>
</dbReference>
<dbReference type="Pfam" id="PF13884">
    <property type="entry name" value="Peptidase_S74"/>
    <property type="match status" value="1"/>
</dbReference>
<name>H5UWC0_ATLHE</name>
<dbReference type="InterPro" id="IPR030392">
    <property type="entry name" value="S74_ICA"/>
</dbReference>